<keyword evidence="2" id="KW-1185">Reference proteome</keyword>
<proteinExistence type="predicted"/>
<evidence type="ECO:0000313" key="1">
    <source>
        <dbReference type="EMBL" id="KAI5647079.1"/>
    </source>
</evidence>
<sequence>MDLNPFKLCSGLKFLGYFMIILVVAIVSLSYYAVVVLTWGPHLLDGGSDSFFSFLIIVLFHMLLVLLTWSYLMVVFCDPGSVPENWKLISEENVEAGSSIPISDNMACDSSVSSLSSSDRIPRTPVVRYCNHCQNGKPPRCHHCSICQRCVLKMDHHCIWVVNCVGARNYKFFLLFVLYTFLETTMDTLVLLPSFIKFFQQAKHHTLSPGNLAVTFLAFVLNLAFALSLLCFVIMHTSLLLSNTTSVEVYEKKRATRWKYDLGRKRNFEQVFGTRKLLWFLPLFSEEDLKNIPALHGLDFPTCSNIEE</sequence>
<name>A0ACB9ZIE8_CATRO</name>
<dbReference type="EMBL" id="CM044708">
    <property type="protein sequence ID" value="KAI5647079.1"/>
    <property type="molecule type" value="Genomic_DNA"/>
</dbReference>
<comment type="caution">
    <text evidence="1">The sequence shown here is derived from an EMBL/GenBank/DDBJ whole genome shotgun (WGS) entry which is preliminary data.</text>
</comment>
<evidence type="ECO:0000313" key="2">
    <source>
        <dbReference type="Proteomes" id="UP001060085"/>
    </source>
</evidence>
<gene>
    <name evidence="1" type="ORF">M9H77_33084</name>
</gene>
<protein>
    <submittedName>
        <fullName evidence="1">Uncharacterized protein</fullName>
    </submittedName>
</protein>
<accession>A0ACB9ZIE8</accession>
<reference evidence="2" key="1">
    <citation type="journal article" date="2023" name="Nat. Plants">
        <title>Single-cell RNA sequencing provides a high-resolution roadmap for understanding the multicellular compartmentation of specialized metabolism.</title>
        <authorList>
            <person name="Sun S."/>
            <person name="Shen X."/>
            <person name="Li Y."/>
            <person name="Li Y."/>
            <person name="Wang S."/>
            <person name="Li R."/>
            <person name="Zhang H."/>
            <person name="Shen G."/>
            <person name="Guo B."/>
            <person name="Wei J."/>
            <person name="Xu J."/>
            <person name="St-Pierre B."/>
            <person name="Chen S."/>
            <person name="Sun C."/>
        </authorList>
    </citation>
    <scope>NUCLEOTIDE SEQUENCE [LARGE SCALE GENOMIC DNA]</scope>
</reference>
<organism evidence="1 2">
    <name type="scientific">Catharanthus roseus</name>
    <name type="common">Madagascar periwinkle</name>
    <name type="synonym">Vinca rosea</name>
    <dbReference type="NCBI Taxonomy" id="4058"/>
    <lineage>
        <taxon>Eukaryota</taxon>
        <taxon>Viridiplantae</taxon>
        <taxon>Streptophyta</taxon>
        <taxon>Embryophyta</taxon>
        <taxon>Tracheophyta</taxon>
        <taxon>Spermatophyta</taxon>
        <taxon>Magnoliopsida</taxon>
        <taxon>eudicotyledons</taxon>
        <taxon>Gunneridae</taxon>
        <taxon>Pentapetalae</taxon>
        <taxon>asterids</taxon>
        <taxon>lamiids</taxon>
        <taxon>Gentianales</taxon>
        <taxon>Apocynaceae</taxon>
        <taxon>Rauvolfioideae</taxon>
        <taxon>Vinceae</taxon>
        <taxon>Catharanthinae</taxon>
        <taxon>Catharanthus</taxon>
    </lineage>
</organism>
<dbReference type="Proteomes" id="UP001060085">
    <property type="component" value="Linkage Group LG08"/>
</dbReference>